<accession>A0A2G8JHW8</accession>
<evidence type="ECO:0000313" key="4">
    <source>
        <dbReference type="Proteomes" id="UP000230750"/>
    </source>
</evidence>
<dbReference type="EMBL" id="MRZV01001928">
    <property type="protein sequence ID" value="PIK35327.1"/>
    <property type="molecule type" value="Genomic_DNA"/>
</dbReference>
<gene>
    <name evidence="3" type="ORF">BSL78_27855</name>
</gene>
<comment type="caution">
    <text evidence="3">The sequence shown here is derived from an EMBL/GenBank/DDBJ whole genome shotgun (WGS) entry which is preliminary data.</text>
</comment>
<dbReference type="Gene3D" id="1.10.1530.10">
    <property type="match status" value="2"/>
</dbReference>
<dbReference type="GO" id="GO:0016491">
    <property type="term" value="F:oxidoreductase activity"/>
    <property type="evidence" value="ECO:0007669"/>
    <property type="project" value="UniProtKB-KW"/>
</dbReference>
<keyword evidence="2" id="KW-0560">Oxidoreductase</keyword>
<evidence type="ECO:0000256" key="2">
    <source>
        <dbReference type="ARBA" id="ARBA00023002"/>
    </source>
</evidence>
<sequence>MSTDSLHVQIPKAEVLKFCEACMQSAGANKDHGRQLSEVLFAADYRGHFSHGLNRLPMYVRDIQAKITEKDGEPQILKESAGTAWVDGKNLLGPVVGNFCMDLAIKKAKDAGIGWVVAKGSNHYGIAGWYSLRALDQGLMGISMTNTSPLSAPTRSKEAVLGTNPMSFSAPGKDGDSFVLDMATTTVALGKIEMQKRKNEKMPLGWGQGADGVSSEDPRDVTDRGDAFNLLEDQRLPVVTRVTDSLPWLKFSAGFSAALITGPMFGQMFAAINPACFCDGFEDRLSDFMGMLRGLDPAEADKPVLVAGDPERQHMAKVDKDGGITYHKNLITSMNELAAELKVTPMKLL</sequence>
<dbReference type="Proteomes" id="UP000230750">
    <property type="component" value="Unassembled WGS sequence"/>
</dbReference>
<dbReference type="AlphaFoldDB" id="A0A2G8JHW8"/>
<name>A0A2G8JHW8_STIJA</name>
<protein>
    <recommendedName>
        <fullName evidence="5">Malate dehydrogenase</fullName>
    </recommendedName>
</protein>
<evidence type="ECO:0008006" key="5">
    <source>
        <dbReference type="Google" id="ProtNLM"/>
    </source>
</evidence>
<evidence type="ECO:0000313" key="3">
    <source>
        <dbReference type="EMBL" id="PIK35327.1"/>
    </source>
</evidence>
<dbReference type="InterPro" id="IPR043143">
    <property type="entry name" value="Mal/L-sulf/L-lact_DH-like_NADP"/>
</dbReference>
<reference evidence="3 4" key="1">
    <citation type="journal article" date="2017" name="PLoS Biol.">
        <title>The sea cucumber genome provides insights into morphological evolution and visceral regeneration.</title>
        <authorList>
            <person name="Zhang X."/>
            <person name="Sun L."/>
            <person name="Yuan J."/>
            <person name="Sun Y."/>
            <person name="Gao Y."/>
            <person name="Zhang L."/>
            <person name="Li S."/>
            <person name="Dai H."/>
            <person name="Hamel J.F."/>
            <person name="Liu C."/>
            <person name="Yu Y."/>
            <person name="Liu S."/>
            <person name="Lin W."/>
            <person name="Guo K."/>
            <person name="Jin S."/>
            <person name="Xu P."/>
            <person name="Storey K.B."/>
            <person name="Huan P."/>
            <person name="Zhang T."/>
            <person name="Zhou Y."/>
            <person name="Zhang J."/>
            <person name="Lin C."/>
            <person name="Li X."/>
            <person name="Xing L."/>
            <person name="Huo D."/>
            <person name="Sun M."/>
            <person name="Wang L."/>
            <person name="Mercier A."/>
            <person name="Li F."/>
            <person name="Yang H."/>
            <person name="Xiang J."/>
        </authorList>
    </citation>
    <scope>NUCLEOTIDE SEQUENCE [LARGE SCALE GENOMIC DNA]</scope>
    <source>
        <strain evidence="3">Shaxun</strain>
        <tissue evidence="3">Muscle</tissue>
    </source>
</reference>
<dbReference type="Gene3D" id="3.30.1370.60">
    <property type="entry name" value="Hypothetical oxidoreductase yiak, domain 2"/>
    <property type="match status" value="2"/>
</dbReference>
<dbReference type="OrthoDB" id="7881616at2759"/>
<keyword evidence="4" id="KW-1185">Reference proteome</keyword>
<evidence type="ECO:0000256" key="1">
    <source>
        <dbReference type="ARBA" id="ARBA00006056"/>
    </source>
</evidence>
<dbReference type="Pfam" id="PF02615">
    <property type="entry name" value="Ldh_2"/>
    <property type="match status" value="1"/>
</dbReference>
<dbReference type="InterPro" id="IPR003767">
    <property type="entry name" value="Malate/L-lactate_DH-like"/>
</dbReference>
<dbReference type="PANTHER" id="PTHR11091">
    <property type="entry name" value="OXIDOREDUCTASE-RELATED"/>
    <property type="match status" value="1"/>
</dbReference>
<proteinExistence type="inferred from homology"/>
<organism evidence="3 4">
    <name type="scientific">Stichopus japonicus</name>
    <name type="common">Sea cucumber</name>
    <dbReference type="NCBI Taxonomy" id="307972"/>
    <lineage>
        <taxon>Eukaryota</taxon>
        <taxon>Metazoa</taxon>
        <taxon>Echinodermata</taxon>
        <taxon>Eleutherozoa</taxon>
        <taxon>Echinozoa</taxon>
        <taxon>Holothuroidea</taxon>
        <taxon>Aspidochirotacea</taxon>
        <taxon>Aspidochirotida</taxon>
        <taxon>Stichopodidae</taxon>
        <taxon>Apostichopus</taxon>
    </lineage>
</organism>
<dbReference type="PANTHER" id="PTHR11091:SF0">
    <property type="entry name" value="MALATE DEHYDROGENASE"/>
    <property type="match status" value="1"/>
</dbReference>
<comment type="similarity">
    <text evidence="1">Belongs to the LDH2/MDH2 oxidoreductase family.</text>
</comment>
<dbReference type="InterPro" id="IPR043144">
    <property type="entry name" value="Mal/L-sulf/L-lact_DH-like_ah"/>
</dbReference>
<dbReference type="SUPFAM" id="SSF89733">
    <property type="entry name" value="L-sulfolactate dehydrogenase-like"/>
    <property type="match status" value="1"/>
</dbReference>
<dbReference type="InterPro" id="IPR036111">
    <property type="entry name" value="Mal/L-sulfo/L-lacto_DH-like_sf"/>
</dbReference>
<dbReference type="STRING" id="307972.A0A2G8JHW8"/>